<organism evidence="1 2">
    <name type="scientific">Medicago truncatula</name>
    <name type="common">Barrel medic</name>
    <name type="synonym">Medicago tribuloides</name>
    <dbReference type="NCBI Taxonomy" id="3880"/>
    <lineage>
        <taxon>Eukaryota</taxon>
        <taxon>Viridiplantae</taxon>
        <taxon>Streptophyta</taxon>
        <taxon>Embryophyta</taxon>
        <taxon>Tracheophyta</taxon>
        <taxon>Spermatophyta</taxon>
        <taxon>Magnoliopsida</taxon>
        <taxon>eudicotyledons</taxon>
        <taxon>Gunneridae</taxon>
        <taxon>Pentapetalae</taxon>
        <taxon>rosids</taxon>
        <taxon>fabids</taxon>
        <taxon>Fabales</taxon>
        <taxon>Fabaceae</taxon>
        <taxon>Papilionoideae</taxon>
        <taxon>50 kb inversion clade</taxon>
        <taxon>NPAAA clade</taxon>
        <taxon>Hologalegina</taxon>
        <taxon>IRL clade</taxon>
        <taxon>Trifolieae</taxon>
        <taxon>Medicago</taxon>
    </lineage>
</organism>
<protein>
    <submittedName>
        <fullName evidence="1">Uncharacterized protein</fullName>
    </submittedName>
</protein>
<proteinExistence type="predicted"/>
<evidence type="ECO:0000313" key="1">
    <source>
        <dbReference type="EMBL" id="RHN82313.1"/>
    </source>
</evidence>
<name>A0A396K2C7_MEDTR</name>
<reference evidence="2" key="1">
    <citation type="journal article" date="2018" name="Nat. Plants">
        <title>Whole-genome landscape of Medicago truncatula symbiotic genes.</title>
        <authorList>
            <person name="Pecrix Y."/>
            <person name="Staton S.E."/>
            <person name="Sallet E."/>
            <person name="Lelandais-Briere C."/>
            <person name="Moreau S."/>
            <person name="Carrere S."/>
            <person name="Blein T."/>
            <person name="Jardinaud M.F."/>
            <person name="Latrasse D."/>
            <person name="Zouine M."/>
            <person name="Zahm M."/>
            <person name="Kreplak J."/>
            <person name="Mayjonade B."/>
            <person name="Satge C."/>
            <person name="Perez M."/>
            <person name="Cauet S."/>
            <person name="Marande W."/>
            <person name="Chantry-Darmon C."/>
            <person name="Lopez-Roques C."/>
            <person name="Bouchez O."/>
            <person name="Berard A."/>
            <person name="Debelle F."/>
            <person name="Munos S."/>
            <person name="Bendahmane A."/>
            <person name="Berges H."/>
            <person name="Niebel A."/>
            <person name="Buitink J."/>
            <person name="Frugier F."/>
            <person name="Benhamed M."/>
            <person name="Crespi M."/>
            <person name="Gouzy J."/>
            <person name="Gamas P."/>
        </authorList>
    </citation>
    <scope>NUCLEOTIDE SEQUENCE [LARGE SCALE GENOMIC DNA]</scope>
    <source>
        <strain evidence="2">cv. Jemalong A17</strain>
    </source>
</reference>
<comment type="caution">
    <text evidence="1">The sequence shown here is derived from an EMBL/GenBank/DDBJ whole genome shotgun (WGS) entry which is preliminary data.</text>
</comment>
<dbReference type="Proteomes" id="UP000265566">
    <property type="component" value="Chromosome 1"/>
</dbReference>
<evidence type="ECO:0000313" key="2">
    <source>
        <dbReference type="Proteomes" id="UP000265566"/>
    </source>
</evidence>
<dbReference type="Gramene" id="rna6469">
    <property type="protein sequence ID" value="RHN82313.1"/>
    <property type="gene ID" value="gene6469"/>
</dbReference>
<sequence length="70" mass="7776">MACCSRSNGVMVPGYCKFNLRHVRKCVMRTSWHCGLPLSFLCVSYQIQPFLVPLEPSCLAPLGCTLPCLV</sequence>
<gene>
    <name evidence="1" type="ORF">MtrunA17_Chr1g0208611</name>
</gene>
<accession>A0A396K2C7</accession>
<dbReference type="AlphaFoldDB" id="A0A396K2C7"/>
<dbReference type="EMBL" id="PSQE01000001">
    <property type="protein sequence ID" value="RHN82313.1"/>
    <property type="molecule type" value="Genomic_DNA"/>
</dbReference>